<accession>A0ABQ5V3G2</accession>
<dbReference type="PROSITE" id="PS51503">
    <property type="entry name" value="HIG1"/>
    <property type="match status" value="1"/>
</dbReference>
<evidence type="ECO:0000313" key="6">
    <source>
        <dbReference type="EMBL" id="GLQ22069.1"/>
    </source>
</evidence>
<dbReference type="Pfam" id="PF04588">
    <property type="entry name" value="HIG_1_N"/>
    <property type="match status" value="1"/>
</dbReference>
<feature type="domain" description="HIG1" evidence="5">
    <location>
        <begin position="1"/>
        <end position="67"/>
    </location>
</feature>
<evidence type="ECO:0000256" key="4">
    <source>
        <dbReference type="SAM" id="Phobius"/>
    </source>
</evidence>
<keyword evidence="2 4" id="KW-1133">Transmembrane helix</keyword>
<dbReference type="InterPro" id="IPR007667">
    <property type="entry name" value="Hypoxia_induced_domain"/>
</dbReference>
<gene>
    <name evidence="6" type="ORF">GCM10007854_30240</name>
</gene>
<proteinExistence type="predicted"/>
<protein>
    <recommendedName>
        <fullName evidence="5">HIG1 domain-containing protein</fullName>
    </recommendedName>
</protein>
<reference evidence="6" key="1">
    <citation type="journal article" date="2014" name="Int. J. Syst. Evol. Microbiol.">
        <title>Complete genome of a new Firmicutes species belonging to the dominant human colonic microbiota ('Ruminococcus bicirculans') reveals two chromosomes and a selective capacity to utilize plant glucans.</title>
        <authorList>
            <consortium name="NISC Comparative Sequencing Program"/>
            <person name="Wegmann U."/>
            <person name="Louis P."/>
            <person name="Goesmann A."/>
            <person name="Henrissat B."/>
            <person name="Duncan S.H."/>
            <person name="Flint H.J."/>
        </authorList>
    </citation>
    <scope>NUCLEOTIDE SEQUENCE</scope>
    <source>
        <strain evidence="6">NBRC 108216</strain>
    </source>
</reference>
<dbReference type="EMBL" id="BSNJ01000009">
    <property type="protein sequence ID" value="GLQ22069.1"/>
    <property type="molecule type" value="Genomic_DNA"/>
</dbReference>
<dbReference type="RefSeq" id="WP_284374297.1">
    <property type="nucleotide sequence ID" value="NZ_BSNJ01000009.1"/>
</dbReference>
<keyword evidence="7" id="KW-1185">Reference proteome</keyword>
<comment type="caution">
    <text evidence="6">The sequence shown here is derived from an EMBL/GenBank/DDBJ whole genome shotgun (WGS) entry which is preliminary data.</text>
</comment>
<name>A0ABQ5V3G2_9PROT</name>
<keyword evidence="1 4" id="KW-0812">Transmembrane</keyword>
<evidence type="ECO:0000256" key="3">
    <source>
        <dbReference type="ARBA" id="ARBA00023136"/>
    </source>
</evidence>
<keyword evidence="3 4" id="KW-0472">Membrane</keyword>
<evidence type="ECO:0000256" key="2">
    <source>
        <dbReference type="ARBA" id="ARBA00022989"/>
    </source>
</evidence>
<evidence type="ECO:0000313" key="7">
    <source>
        <dbReference type="Proteomes" id="UP001161390"/>
    </source>
</evidence>
<sequence>MSTILFILAGLAMLYVVYTLVIGASNMAKTNEGSREKSNSWMWKRVGGQALALGLLLLAFWVRKNGG</sequence>
<feature type="transmembrane region" description="Helical" evidence="4">
    <location>
        <begin position="46"/>
        <end position="62"/>
    </location>
</feature>
<organism evidence="6 7">
    <name type="scientific">Algimonas porphyrae</name>
    <dbReference type="NCBI Taxonomy" id="1128113"/>
    <lineage>
        <taxon>Bacteria</taxon>
        <taxon>Pseudomonadati</taxon>
        <taxon>Pseudomonadota</taxon>
        <taxon>Alphaproteobacteria</taxon>
        <taxon>Maricaulales</taxon>
        <taxon>Robiginitomaculaceae</taxon>
        <taxon>Algimonas</taxon>
    </lineage>
</organism>
<evidence type="ECO:0000259" key="5">
    <source>
        <dbReference type="PROSITE" id="PS51503"/>
    </source>
</evidence>
<feature type="transmembrane region" description="Helical" evidence="4">
    <location>
        <begin position="6"/>
        <end position="25"/>
    </location>
</feature>
<reference evidence="6" key="2">
    <citation type="submission" date="2023-01" db="EMBL/GenBank/DDBJ databases">
        <title>Draft genome sequence of Algimonas porphyrae strain NBRC 108216.</title>
        <authorList>
            <person name="Sun Q."/>
            <person name="Mori K."/>
        </authorList>
    </citation>
    <scope>NUCLEOTIDE SEQUENCE</scope>
    <source>
        <strain evidence="6">NBRC 108216</strain>
    </source>
</reference>
<evidence type="ECO:0000256" key="1">
    <source>
        <dbReference type="ARBA" id="ARBA00022692"/>
    </source>
</evidence>
<dbReference type="Proteomes" id="UP001161390">
    <property type="component" value="Unassembled WGS sequence"/>
</dbReference>